<sequence length="91" mass="10542">MIKSLEINIPNKLEDYLGPYEEFVEKNAHWSISQFGYAVIRSHNSGNNLGYGQWHIFPISVDGIIQLPNNFPITDYGSIRLYKYTIEYNKG</sequence>
<comment type="caution">
    <text evidence="1">The sequence shown here is derived from an EMBL/GenBank/DDBJ whole genome shotgun (WGS) entry which is preliminary data.</text>
</comment>
<gene>
    <name evidence="1" type="ORF">H6A04_08330</name>
</gene>
<name>A0ABS2G4K9_FUSMR</name>
<dbReference type="RefSeq" id="WP_204716415.1">
    <property type="nucleotide sequence ID" value="NZ_JACJLT010000081.1"/>
</dbReference>
<reference evidence="1 2" key="1">
    <citation type="journal article" date="2021" name="Sci. Rep.">
        <title>The distribution of antibiotic resistance genes in chicken gut microbiota commensals.</title>
        <authorList>
            <person name="Juricova H."/>
            <person name="Matiasovicova J."/>
            <person name="Kubasova T."/>
            <person name="Cejkova D."/>
            <person name="Rychlik I."/>
        </authorList>
    </citation>
    <scope>NUCLEOTIDE SEQUENCE [LARGE SCALE GENOMIC DNA]</scope>
    <source>
        <strain evidence="1 2">An425</strain>
    </source>
</reference>
<keyword evidence="2" id="KW-1185">Reference proteome</keyword>
<accession>A0ABS2G4K9</accession>
<evidence type="ECO:0000313" key="2">
    <source>
        <dbReference type="Proteomes" id="UP000728968"/>
    </source>
</evidence>
<dbReference type="Proteomes" id="UP000728968">
    <property type="component" value="Unassembled WGS sequence"/>
</dbReference>
<organism evidence="1 2">
    <name type="scientific">Fusobacterium mortiferum</name>
    <dbReference type="NCBI Taxonomy" id="850"/>
    <lineage>
        <taxon>Bacteria</taxon>
        <taxon>Fusobacteriati</taxon>
        <taxon>Fusobacteriota</taxon>
        <taxon>Fusobacteriia</taxon>
        <taxon>Fusobacteriales</taxon>
        <taxon>Fusobacteriaceae</taxon>
        <taxon>Fusobacterium</taxon>
    </lineage>
</organism>
<evidence type="ECO:0000313" key="1">
    <source>
        <dbReference type="EMBL" id="MBM6875653.1"/>
    </source>
</evidence>
<dbReference type="EMBL" id="JACJLT010000081">
    <property type="protein sequence ID" value="MBM6875653.1"/>
    <property type="molecule type" value="Genomic_DNA"/>
</dbReference>
<protein>
    <submittedName>
        <fullName evidence="1">Uncharacterized protein</fullName>
    </submittedName>
</protein>
<proteinExistence type="predicted"/>